<dbReference type="PANTHER" id="PTHR34454:SF3">
    <property type="entry name" value="PEPTIDASE I, PUTATIVE-RELATED"/>
    <property type="match status" value="1"/>
</dbReference>
<dbReference type="InterPro" id="IPR053283">
    <property type="entry name" value="TUNICAMYCIN_INDUCED_1"/>
</dbReference>
<dbReference type="EMBL" id="OOIL02002134">
    <property type="protein sequence ID" value="VFQ80656.1"/>
    <property type="molecule type" value="Genomic_DNA"/>
</dbReference>
<protein>
    <submittedName>
        <fullName evidence="1">Uncharacterized protein</fullName>
    </submittedName>
</protein>
<proteinExistence type="predicted"/>
<dbReference type="AlphaFoldDB" id="A0A484LXG5"/>
<dbReference type="Proteomes" id="UP000595140">
    <property type="component" value="Unassembled WGS sequence"/>
</dbReference>
<dbReference type="PANTHER" id="PTHR34454">
    <property type="entry name" value="TUNICAMYCIN INDUCED PROTEIN"/>
    <property type="match status" value="1"/>
</dbReference>
<name>A0A484LXG5_9ASTE</name>
<dbReference type="OrthoDB" id="308440at2759"/>
<organism evidence="1 2">
    <name type="scientific">Cuscuta campestris</name>
    <dbReference type="NCBI Taxonomy" id="132261"/>
    <lineage>
        <taxon>Eukaryota</taxon>
        <taxon>Viridiplantae</taxon>
        <taxon>Streptophyta</taxon>
        <taxon>Embryophyta</taxon>
        <taxon>Tracheophyta</taxon>
        <taxon>Spermatophyta</taxon>
        <taxon>Magnoliopsida</taxon>
        <taxon>eudicotyledons</taxon>
        <taxon>Gunneridae</taxon>
        <taxon>Pentapetalae</taxon>
        <taxon>asterids</taxon>
        <taxon>lamiids</taxon>
        <taxon>Solanales</taxon>
        <taxon>Convolvulaceae</taxon>
        <taxon>Cuscuteae</taxon>
        <taxon>Cuscuta</taxon>
        <taxon>Cuscuta subgen. Grammica</taxon>
        <taxon>Cuscuta sect. Cleistogrammica</taxon>
    </lineage>
</organism>
<evidence type="ECO:0000313" key="1">
    <source>
        <dbReference type="EMBL" id="VFQ80656.1"/>
    </source>
</evidence>
<reference evidence="1 2" key="1">
    <citation type="submission" date="2018-04" db="EMBL/GenBank/DDBJ databases">
        <authorList>
            <person name="Vogel A."/>
        </authorList>
    </citation>
    <scope>NUCLEOTIDE SEQUENCE [LARGE SCALE GENOMIC DNA]</scope>
</reference>
<keyword evidence="2" id="KW-1185">Reference proteome</keyword>
<evidence type="ECO:0000313" key="2">
    <source>
        <dbReference type="Proteomes" id="UP000595140"/>
    </source>
</evidence>
<gene>
    <name evidence="1" type="ORF">CCAM_LOCUS22432</name>
</gene>
<sequence length="88" mass="10126">MENAQKSFLGGKCNRKTGFGRKIRIKPSIAVWFQMELERNITGNDTQWSTLGEWRTRPNAELVWFEVVAGIREVNIKDGDKTKLQKAT</sequence>
<accession>A0A484LXG5</accession>